<evidence type="ECO:0000256" key="1">
    <source>
        <dbReference type="ARBA" id="ARBA00010164"/>
    </source>
</evidence>
<keyword evidence="2" id="KW-0808">Transferase</keyword>
<dbReference type="PANTHER" id="PTHR37419:SF1">
    <property type="entry name" value="SERINE_THREONINE-PROTEIN KINASE TOXIN HIPA"/>
    <property type="match status" value="1"/>
</dbReference>
<keyword evidence="7" id="KW-1185">Reference proteome</keyword>
<keyword evidence="3" id="KW-0418">Kinase</keyword>
<dbReference type="Pfam" id="PF07804">
    <property type="entry name" value="HipA_C"/>
    <property type="match status" value="1"/>
</dbReference>
<dbReference type="InterPro" id="IPR052028">
    <property type="entry name" value="HipA_Ser/Thr_kinase"/>
</dbReference>
<dbReference type="PANTHER" id="PTHR37419">
    <property type="entry name" value="SERINE/THREONINE-PROTEIN KINASE TOXIN HIPA"/>
    <property type="match status" value="1"/>
</dbReference>
<feature type="domain" description="HipA-like C-terminal" evidence="4">
    <location>
        <begin position="155"/>
        <end position="402"/>
    </location>
</feature>
<evidence type="ECO:0000259" key="5">
    <source>
        <dbReference type="Pfam" id="PF13657"/>
    </source>
</evidence>
<accession>A0ABT4VV69</accession>
<dbReference type="Pfam" id="PF13657">
    <property type="entry name" value="Couple_hipA"/>
    <property type="match status" value="1"/>
</dbReference>
<sequence>MPRHRQHPPLRVFLNNRLVGHLTREPSGAISFQYEESWLEWQHAMPVSLSLPLRETPFRGEPVAAVFENLLPDSNVLRRRVAEKVGARGTDAYSLLAAIGRDCVGALQFIADGDEEIDVTGKIEGDVIDDEAIDRLLRSLTQAPLGLNRDDDFRISVAGAQEKTALLWHNNKWIKPHGTTPTTHLFKTQIGQLPNGIDLSNSVENEFYCLKFIEAFGLPVNEAEIKTFGETKALVIERFDRRWTRDGRLLRLPQEDCCQALSVPPTLKYQSDGGPGMVAILDLLKGSDTPAEDQMTFVKAQLLFWLLGATDGHAKNFSIYLGSGGSFHLTPLYDVLTAQPSLDNNQINRKQMKLAMSVGKSRHYRFTNIHPRHFIQTGVEAGLPKTLVPDAIEQIANAAEDAFSRLEASLPKDFPEFIHGSVMKVAAARIGSFSFKTEATEGAYRIPDGTSM</sequence>
<evidence type="ECO:0000256" key="2">
    <source>
        <dbReference type="ARBA" id="ARBA00022679"/>
    </source>
</evidence>
<dbReference type="InterPro" id="IPR012893">
    <property type="entry name" value="HipA-like_C"/>
</dbReference>
<evidence type="ECO:0000256" key="3">
    <source>
        <dbReference type="ARBA" id="ARBA00022777"/>
    </source>
</evidence>
<proteinExistence type="inferred from homology"/>
<dbReference type="EMBL" id="JAPJZH010000026">
    <property type="protein sequence ID" value="MDA4848616.1"/>
    <property type="molecule type" value="Genomic_DNA"/>
</dbReference>
<comment type="similarity">
    <text evidence="1">Belongs to the HipA Ser/Thr kinase family.</text>
</comment>
<comment type="caution">
    <text evidence="6">The sequence shown here is derived from an EMBL/GenBank/DDBJ whole genome shotgun (WGS) entry which is preliminary data.</text>
</comment>
<protein>
    <submittedName>
        <fullName evidence="6">Type II toxin-antitoxin system HipA family toxin</fullName>
    </submittedName>
</protein>
<dbReference type="CDD" id="cd17808">
    <property type="entry name" value="HipA_Ec_like"/>
    <property type="match status" value="1"/>
</dbReference>
<dbReference type="NCBIfam" id="TIGR03071">
    <property type="entry name" value="couple_hipA"/>
    <property type="match status" value="1"/>
</dbReference>
<organism evidence="6 7">
    <name type="scientific">Hoeflea poritis</name>
    <dbReference type="NCBI Taxonomy" id="2993659"/>
    <lineage>
        <taxon>Bacteria</taxon>
        <taxon>Pseudomonadati</taxon>
        <taxon>Pseudomonadota</taxon>
        <taxon>Alphaproteobacteria</taxon>
        <taxon>Hyphomicrobiales</taxon>
        <taxon>Rhizobiaceae</taxon>
        <taxon>Hoeflea</taxon>
    </lineage>
</organism>
<dbReference type="RefSeq" id="WP_271092491.1">
    <property type="nucleotide sequence ID" value="NZ_JAPJZH010000026.1"/>
</dbReference>
<evidence type="ECO:0000313" key="6">
    <source>
        <dbReference type="EMBL" id="MDA4848616.1"/>
    </source>
</evidence>
<dbReference type="InterPro" id="IPR017508">
    <property type="entry name" value="HipA_N1"/>
</dbReference>
<reference evidence="6" key="1">
    <citation type="submission" date="2022-11" db="EMBL/GenBank/DDBJ databases">
        <title>Hoeflea poritis sp. nov., isolated from scleractinian coral Porites lutea.</title>
        <authorList>
            <person name="Zhang G."/>
            <person name="Wei Q."/>
            <person name="Cai L."/>
        </authorList>
    </citation>
    <scope>NUCLEOTIDE SEQUENCE</scope>
    <source>
        <strain evidence="6">E7-10</strain>
    </source>
</reference>
<feature type="domain" description="HipA N-terminal subdomain 1" evidence="5">
    <location>
        <begin position="10"/>
        <end position="109"/>
    </location>
</feature>
<gene>
    <name evidence="6" type="ORF">OOZ53_24885</name>
</gene>
<name>A0ABT4VV69_9HYPH</name>
<evidence type="ECO:0000313" key="7">
    <source>
        <dbReference type="Proteomes" id="UP001148313"/>
    </source>
</evidence>
<evidence type="ECO:0000259" key="4">
    <source>
        <dbReference type="Pfam" id="PF07804"/>
    </source>
</evidence>
<dbReference type="Proteomes" id="UP001148313">
    <property type="component" value="Unassembled WGS sequence"/>
</dbReference>